<evidence type="ECO:0000256" key="1">
    <source>
        <dbReference type="SAM" id="Phobius"/>
    </source>
</evidence>
<keyword evidence="1" id="KW-0472">Membrane</keyword>
<feature type="transmembrane region" description="Helical" evidence="1">
    <location>
        <begin position="28"/>
        <end position="51"/>
    </location>
</feature>
<keyword evidence="1" id="KW-0812">Transmembrane</keyword>
<sequence>CTEEWKGNRCHIQSEPSSPPLATTLQSIWIGLGVGLACLLIRITVIVFCFLSKRKVPQRKSQEILDGGFVNPLYEKKNVPEEKEAGIYPEVQISVSPWRTK</sequence>
<gene>
    <name evidence="2" type="ORF">NDU88_006409</name>
</gene>
<dbReference type="EMBL" id="JANPWB010000014">
    <property type="protein sequence ID" value="KAJ1101340.1"/>
    <property type="molecule type" value="Genomic_DNA"/>
</dbReference>
<accession>A0AAV7MC56</accession>
<evidence type="ECO:0000313" key="3">
    <source>
        <dbReference type="Proteomes" id="UP001066276"/>
    </source>
</evidence>
<feature type="non-terminal residue" evidence="2">
    <location>
        <position position="101"/>
    </location>
</feature>
<feature type="non-terminal residue" evidence="2">
    <location>
        <position position="1"/>
    </location>
</feature>
<proteinExistence type="predicted"/>
<protein>
    <recommendedName>
        <fullName evidence="4">MALR1 protein</fullName>
    </recommendedName>
</protein>
<dbReference type="Proteomes" id="UP001066276">
    <property type="component" value="Chromosome 10"/>
</dbReference>
<keyword evidence="3" id="KW-1185">Reference proteome</keyword>
<reference evidence="2" key="1">
    <citation type="journal article" date="2022" name="bioRxiv">
        <title>Sequencing and chromosome-scale assembly of the giantPleurodeles waltlgenome.</title>
        <authorList>
            <person name="Brown T."/>
            <person name="Elewa A."/>
            <person name="Iarovenko S."/>
            <person name="Subramanian E."/>
            <person name="Araus A.J."/>
            <person name="Petzold A."/>
            <person name="Susuki M."/>
            <person name="Suzuki K.-i.T."/>
            <person name="Hayashi T."/>
            <person name="Toyoda A."/>
            <person name="Oliveira C."/>
            <person name="Osipova E."/>
            <person name="Leigh N.D."/>
            <person name="Simon A."/>
            <person name="Yun M.H."/>
        </authorList>
    </citation>
    <scope>NUCLEOTIDE SEQUENCE</scope>
    <source>
        <strain evidence="2">20211129_DDA</strain>
        <tissue evidence="2">Liver</tissue>
    </source>
</reference>
<organism evidence="2 3">
    <name type="scientific">Pleurodeles waltl</name>
    <name type="common">Iberian ribbed newt</name>
    <dbReference type="NCBI Taxonomy" id="8319"/>
    <lineage>
        <taxon>Eukaryota</taxon>
        <taxon>Metazoa</taxon>
        <taxon>Chordata</taxon>
        <taxon>Craniata</taxon>
        <taxon>Vertebrata</taxon>
        <taxon>Euteleostomi</taxon>
        <taxon>Amphibia</taxon>
        <taxon>Batrachia</taxon>
        <taxon>Caudata</taxon>
        <taxon>Salamandroidea</taxon>
        <taxon>Salamandridae</taxon>
        <taxon>Pleurodelinae</taxon>
        <taxon>Pleurodeles</taxon>
    </lineage>
</organism>
<comment type="caution">
    <text evidence="2">The sequence shown here is derived from an EMBL/GenBank/DDBJ whole genome shotgun (WGS) entry which is preliminary data.</text>
</comment>
<name>A0AAV7MC56_PLEWA</name>
<keyword evidence="1" id="KW-1133">Transmembrane helix</keyword>
<evidence type="ECO:0008006" key="4">
    <source>
        <dbReference type="Google" id="ProtNLM"/>
    </source>
</evidence>
<evidence type="ECO:0000313" key="2">
    <source>
        <dbReference type="EMBL" id="KAJ1101340.1"/>
    </source>
</evidence>
<dbReference type="AlphaFoldDB" id="A0AAV7MC56"/>